<evidence type="ECO:0000313" key="2">
    <source>
        <dbReference type="Proteomes" id="UP001325479"/>
    </source>
</evidence>
<proteinExistence type="predicted"/>
<dbReference type="RefSeq" id="WP_114811116.1">
    <property type="nucleotide sequence ID" value="NZ_CP139965.1"/>
</dbReference>
<organism evidence="1 2">
    <name type="scientific">Paraburkholderia kururiensis</name>
    <dbReference type="NCBI Taxonomy" id="984307"/>
    <lineage>
        <taxon>Bacteria</taxon>
        <taxon>Pseudomonadati</taxon>
        <taxon>Pseudomonadota</taxon>
        <taxon>Betaproteobacteria</taxon>
        <taxon>Burkholderiales</taxon>
        <taxon>Burkholderiaceae</taxon>
        <taxon>Paraburkholderia</taxon>
    </lineage>
</organism>
<protein>
    <submittedName>
        <fullName evidence="1">Uncharacterized protein</fullName>
    </submittedName>
</protein>
<name>A0ABZ0WTD2_9BURK</name>
<evidence type="ECO:0000313" key="1">
    <source>
        <dbReference type="EMBL" id="WQD80508.1"/>
    </source>
</evidence>
<sequence>MSSLLSEREALYQRIERACMCLFDTWCETRSVAPLTYLLHCWPLADGSARAIRRMRDTLRELQGSHPDSLAPSAAATLATLICYLDEALVEGSVAEQKAGR</sequence>
<reference evidence="1 2" key="1">
    <citation type="submission" date="2023-12" db="EMBL/GenBank/DDBJ databases">
        <title>Genome sequencing and assembly of bacterial species from a model synthetic community.</title>
        <authorList>
            <person name="Hogle S.L."/>
        </authorList>
    </citation>
    <scope>NUCLEOTIDE SEQUENCE [LARGE SCALE GENOMIC DNA]</scope>
    <source>
        <strain evidence="1 2">HAMBI 2494</strain>
    </source>
</reference>
<keyword evidence="2" id="KW-1185">Reference proteome</keyword>
<dbReference type="EMBL" id="CP139965">
    <property type="protein sequence ID" value="WQD80508.1"/>
    <property type="molecule type" value="Genomic_DNA"/>
</dbReference>
<gene>
    <name evidence="1" type="ORF">U0042_12960</name>
</gene>
<dbReference type="Proteomes" id="UP001325479">
    <property type="component" value="Chromosome"/>
</dbReference>
<accession>A0ABZ0WTD2</accession>